<dbReference type="InterPro" id="IPR050770">
    <property type="entry name" value="Intradiol_RC_Dioxygenase"/>
</dbReference>
<keyword evidence="2 5" id="KW-0223">Dioxygenase</keyword>
<dbReference type="InterPro" id="IPR015889">
    <property type="entry name" value="Intradiol_dOase_core"/>
</dbReference>
<feature type="domain" description="Intradiol ring-cleavage dioxygenases" evidence="4">
    <location>
        <begin position="16"/>
        <end position="102"/>
    </location>
</feature>
<proteinExistence type="inferred from homology"/>
<dbReference type="EC" id="1.13.11.3" evidence="5"/>
<dbReference type="Pfam" id="PF00775">
    <property type="entry name" value="Dioxygenase_C"/>
    <property type="match status" value="1"/>
</dbReference>
<comment type="similarity">
    <text evidence="1">Belongs to the intradiol ring-cleavage dioxygenase family.</text>
</comment>
<dbReference type="AlphaFoldDB" id="A0A7W8Z329"/>
<dbReference type="EMBL" id="JACHBR010000001">
    <property type="protein sequence ID" value="MBB5626462.1"/>
    <property type="molecule type" value="Genomic_DNA"/>
</dbReference>
<keyword evidence="6" id="KW-1185">Reference proteome</keyword>
<evidence type="ECO:0000259" key="4">
    <source>
        <dbReference type="Pfam" id="PF00775"/>
    </source>
</evidence>
<keyword evidence="3 5" id="KW-0560">Oxidoreductase</keyword>
<reference evidence="5 6" key="1">
    <citation type="submission" date="2020-08" db="EMBL/GenBank/DDBJ databases">
        <title>Sequencing the genomes of 1000 actinobacteria strains.</title>
        <authorList>
            <person name="Klenk H.-P."/>
        </authorList>
    </citation>
    <scope>NUCLEOTIDE SEQUENCE [LARGE SCALE GENOMIC DNA]</scope>
    <source>
        <strain evidence="5 6">DSM 45790</strain>
    </source>
</reference>
<evidence type="ECO:0000313" key="5">
    <source>
        <dbReference type="EMBL" id="MBB5626462.1"/>
    </source>
</evidence>
<dbReference type="NCBIfam" id="TIGR02423">
    <property type="entry name" value="protocat_alph"/>
    <property type="match status" value="1"/>
</dbReference>
<dbReference type="Proteomes" id="UP000588112">
    <property type="component" value="Unassembled WGS sequence"/>
</dbReference>
<sequence length="170" mass="18834">MYETSAANVTPSQTVGPFFAHALPYDQDWELVSETHPGAVEIRGRVLDGAGEPLPDALLELWTGTSGPRGALRRKGVGTSGFGRCATTPEGFYHFRTVRPDGAYMALLVFARGLLRPVLTRIYLRDEPDPLLDTLEPARRATLIARERSENVYEFDVHLQGEKETVFLSC</sequence>
<accession>A0A7W8Z329</accession>
<gene>
    <name evidence="5" type="ORF">BJ981_002161</name>
</gene>
<dbReference type="PANTHER" id="PTHR33711">
    <property type="entry name" value="DIOXYGENASE, PUTATIVE (AFU_ORTHOLOGUE AFUA_2G02910)-RELATED"/>
    <property type="match status" value="1"/>
</dbReference>
<protein>
    <submittedName>
        <fullName evidence="5">Protocatechuate 3,4-dioxygenase alpha subunit</fullName>
        <ecNumber evidence="5">1.13.11.3</ecNumber>
    </submittedName>
</protein>
<dbReference type="SUPFAM" id="SSF49482">
    <property type="entry name" value="Aromatic compound dioxygenase"/>
    <property type="match status" value="1"/>
</dbReference>
<dbReference type="RefSeq" id="WP_184610434.1">
    <property type="nucleotide sequence ID" value="NZ_BOOS01000027.1"/>
</dbReference>
<dbReference type="PANTHER" id="PTHR33711:SF9">
    <property type="entry name" value="PROTOCATECHUATE 3,4-DIOXYGENASE ALPHA CHAIN"/>
    <property type="match status" value="1"/>
</dbReference>
<organism evidence="5 6">
    <name type="scientific">Sphaerisporangium krabiense</name>
    <dbReference type="NCBI Taxonomy" id="763782"/>
    <lineage>
        <taxon>Bacteria</taxon>
        <taxon>Bacillati</taxon>
        <taxon>Actinomycetota</taxon>
        <taxon>Actinomycetes</taxon>
        <taxon>Streptosporangiales</taxon>
        <taxon>Streptosporangiaceae</taxon>
        <taxon>Sphaerisporangium</taxon>
    </lineage>
</organism>
<dbReference type="GO" id="GO:0018578">
    <property type="term" value="F:protocatechuate 3,4-dioxygenase activity"/>
    <property type="evidence" value="ECO:0007669"/>
    <property type="project" value="UniProtKB-EC"/>
</dbReference>
<evidence type="ECO:0000256" key="1">
    <source>
        <dbReference type="ARBA" id="ARBA00007825"/>
    </source>
</evidence>
<evidence type="ECO:0000256" key="2">
    <source>
        <dbReference type="ARBA" id="ARBA00022964"/>
    </source>
</evidence>
<evidence type="ECO:0000313" key="6">
    <source>
        <dbReference type="Proteomes" id="UP000588112"/>
    </source>
</evidence>
<dbReference type="InterPro" id="IPR012786">
    <property type="entry name" value="Protocat_dOase_a"/>
</dbReference>
<dbReference type="GO" id="GO:0008199">
    <property type="term" value="F:ferric iron binding"/>
    <property type="evidence" value="ECO:0007669"/>
    <property type="project" value="InterPro"/>
</dbReference>
<evidence type="ECO:0000256" key="3">
    <source>
        <dbReference type="ARBA" id="ARBA00023002"/>
    </source>
</evidence>
<dbReference type="Gene3D" id="2.60.130.10">
    <property type="entry name" value="Aromatic compound dioxygenase"/>
    <property type="match status" value="1"/>
</dbReference>
<comment type="caution">
    <text evidence="5">The sequence shown here is derived from an EMBL/GenBank/DDBJ whole genome shotgun (WGS) entry which is preliminary data.</text>
</comment>
<dbReference type="InterPro" id="IPR000627">
    <property type="entry name" value="Intradiol_dOase_C"/>
</dbReference>
<name>A0A7W8Z329_9ACTN</name>